<organism evidence="4 5">
    <name type="scientific">Salibacterium salarium</name>
    <dbReference type="NCBI Taxonomy" id="284579"/>
    <lineage>
        <taxon>Bacteria</taxon>
        <taxon>Bacillati</taxon>
        <taxon>Bacillota</taxon>
        <taxon>Bacilli</taxon>
        <taxon>Bacillales</taxon>
        <taxon>Bacillaceae</taxon>
    </lineage>
</organism>
<evidence type="ECO:0000313" key="5">
    <source>
        <dbReference type="Proteomes" id="UP000275076"/>
    </source>
</evidence>
<dbReference type="Proteomes" id="UP000275076">
    <property type="component" value="Unassembled WGS sequence"/>
</dbReference>
<name>A0A3R9QSP9_9BACI</name>
<dbReference type="RefSeq" id="WP_125556749.1">
    <property type="nucleotide sequence ID" value="NZ_RBVX01000014.1"/>
</dbReference>
<feature type="domain" description="CdaR GGDEF-like" evidence="3">
    <location>
        <begin position="168"/>
        <end position="293"/>
    </location>
</feature>
<dbReference type="EMBL" id="RBVX01000014">
    <property type="protein sequence ID" value="RSL32535.1"/>
    <property type="molecule type" value="Genomic_DNA"/>
</dbReference>
<evidence type="ECO:0000313" key="4">
    <source>
        <dbReference type="EMBL" id="RSL32535.1"/>
    </source>
</evidence>
<sequence length="411" mass="47748">MENNLSHIFERTFSSLEEFADFISETLEGPVTIEDRNHRLLAYSTHEKYTDEARVSTIIGRRVPEKVINKLWRKGIIPTLHEKAEPVQVPEITEIGLGSRMAVSITKNNDVLGYIWIIEGNRAFTEHDAFLLKEAANKAVTQLQQVQSKTKEQERSRQECFWRLLTGDLQNEHAIQEQLSTWFPSMPTSAAVIVLEANEEINDTMDKNITYLITTSQKVKVLFKTREQHTIILLAEPVQPQSKEGIRWFLRDFMLLLEERFGMSTIEVGCGRLNSSFSAVKDSYMEAMEVIHVNRRLPLHRKSFLFYDELGFYRYADSLIKQKRQENLTDPAITTLEQYDITHNRELLKSLTVFLQNDGNMRKAANVLHIHVNTMAYRMNRVEEIINVDLNNAYQKLSLLLEISLEELKDR</sequence>
<dbReference type="InterPro" id="IPR029016">
    <property type="entry name" value="GAF-like_dom_sf"/>
</dbReference>
<dbReference type="PANTHER" id="PTHR33744">
    <property type="entry name" value="CARBOHYDRATE DIACID REGULATOR"/>
    <property type="match status" value="1"/>
</dbReference>
<evidence type="ECO:0000256" key="1">
    <source>
        <dbReference type="ARBA" id="ARBA00006754"/>
    </source>
</evidence>
<reference evidence="4 5" key="1">
    <citation type="submission" date="2018-10" db="EMBL/GenBank/DDBJ databases">
        <title>Draft genome sequence of Bacillus salarius IM0101, isolated from a hypersaline soil in Inner Mongolia, China.</title>
        <authorList>
            <person name="Yamprayoonswat W."/>
            <person name="Boonvisut S."/>
            <person name="Jumpathong W."/>
            <person name="Sittihan S."/>
            <person name="Ruangsuj P."/>
            <person name="Wanthongcharoen S."/>
            <person name="Thongpramul N."/>
            <person name="Pimmason S."/>
            <person name="Yu B."/>
            <person name="Yasawong M."/>
        </authorList>
    </citation>
    <scope>NUCLEOTIDE SEQUENCE [LARGE SCALE GENOMIC DNA]</scope>
    <source>
        <strain evidence="4 5">IM0101</strain>
    </source>
</reference>
<dbReference type="Pfam" id="PF17853">
    <property type="entry name" value="GGDEF_2"/>
    <property type="match status" value="1"/>
</dbReference>
<evidence type="ECO:0000259" key="3">
    <source>
        <dbReference type="Pfam" id="PF17853"/>
    </source>
</evidence>
<dbReference type="OrthoDB" id="9792148at2"/>
<dbReference type="Gene3D" id="3.30.450.40">
    <property type="match status" value="1"/>
</dbReference>
<comment type="caution">
    <text evidence="4">The sequence shown here is derived from an EMBL/GenBank/DDBJ whole genome shotgun (WGS) entry which is preliminary data.</text>
</comment>
<evidence type="ECO:0000259" key="2">
    <source>
        <dbReference type="Pfam" id="PF13556"/>
    </source>
</evidence>
<dbReference type="InterPro" id="IPR042070">
    <property type="entry name" value="PucR_C-HTH_sf"/>
</dbReference>
<dbReference type="InterPro" id="IPR041522">
    <property type="entry name" value="CdaR_GGDEF"/>
</dbReference>
<dbReference type="SUPFAM" id="SSF55781">
    <property type="entry name" value="GAF domain-like"/>
    <property type="match status" value="1"/>
</dbReference>
<dbReference type="InterPro" id="IPR025736">
    <property type="entry name" value="PucR_C-HTH_dom"/>
</dbReference>
<dbReference type="Pfam" id="PF13556">
    <property type="entry name" value="HTH_30"/>
    <property type="match status" value="1"/>
</dbReference>
<dbReference type="AlphaFoldDB" id="A0A3R9QSP9"/>
<proteinExistence type="inferred from homology"/>
<keyword evidence="5" id="KW-1185">Reference proteome</keyword>
<comment type="similarity">
    <text evidence="1">Belongs to the CdaR family.</text>
</comment>
<gene>
    <name evidence="4" type="ORF">D7Z54_15395</name>
</gene>
<protein>
    <submittedName>
        <fullName evidence="4">PucR family transcriptional regulator</fullName>
    </submittedName>
</protein>
<dbReference type="Gene3D" id="1.10.10.2840">
    <property type="entry name" value="PucR C-terminal helix-turn-helix domain"/>
    <property type="match status" value="1"/>
</dbReference>
<dbReference type="PANTHER" id="PTHR33744:SF1">
    <property type="entry name" value="DNA-BINDING TRANSCRIPTIONAL ACTIVATOR ADER"/>
    <property type="match status" value="1"/>
</dbReference>
<dbReference type="InterPro" id="IPR051448">
    <property type="entry name" value="CdaR-like_regulators"/>
</dbReference>
<feature type="domain" description="PucR C-terminal helix-turn-helix" evidence="2">
    <location>
        <begin position="347"/>
        <end position="402"/>
    </location>
</feature>
<accession>A0A3R9QSP9</accession>